<evidence type="ECO:0000313" key="4">
    <source>
        <dbReference type="Proteomes" id="UP001159363"/>
    </source>
</evidence>
<organism evidence="3 4">
    <name type="scientific">Dryococelus australis</name>
    <dbReference type="NCBI Taxonomy" id="614101"/>
    <lineage>
        <taxon>Eukaryota</taxon>
        <taxon>Metazoa</taxon>
        <taxon>Ecdysozoa</taxon>
        <taxon>Arthropoda</taxon>
        <taxon>Hexapoda</taxon>
        <taxon>Insecta</taxon>
        <taxon>Pterygota</taxon>
        <taxon>Neoptera</taxon>
        <taxon>Polyneoptera</taxon>
        <taxon>Phasmatodea</taxon>
        <taxon>Verophasmatodea</taxon>
        <taxon>Anareolatae</taxon>
        <taxon>Phasmatidae</taxon>
        <taxon>Eurycanthinae</taxon>
        <taxon>Dryococelus</taxon>
    </lineage>
</organism>
<keyword evidence="1" id="KW-0479">Metal-binding</keyword>
<comment type="caution">
    <text evidence="3">The sequence shown here is derived from an EMBL/GenBank/DDBJ whole genome shotgun (WGS) entry which is preliminary data.</text>
</comment>
<evidence type="ECO:0000313" key="3">
    <source>
        <dbReference type="EMBL" id="KAJ8882250.1"/>
    </source>
</evidence>
<dbReference type="PROSITE" id="PS00028">
    <property type="entry name" value="ZINC_FINGER_C2H2_1"/>
    <property type="match status" value="1"/>
</dbReference>
<feature type="domain" description="C2H2-type" evidence="2">
    <location>
        <begin position="19"/>
        <end position="47"/>
    </location>
</feature>
<keyword evidence="4" id="KW-1185">Reference proteome</keyword>
<keyword evidence="1" id="KW-0863">Zinc-finger</keyword>
<reference evidence="3 4" key="1">
    <citation type="submission" date="2023-02" db="EMBL/GenBank/DDBJ databases">
        <title>LHISI_Scaffold_Assembly.</title>
        <authorList>
            <person name="Stuart O.P."/>
            <person name="Cleave R."/>
            <person name="Magrath M.J.L."/>
            <person name="Mikheyev A.S."/>
        </authorList>
    </citation>
    <scope>NUCLEOTIDE SEQUENCE [LARGE SCALE GENOMIC DNA]</scope>
    <source>
        <strain evidence="3">Daus_M_001</strain>
        <tissue evidence="3">Leg muscle</tissue>
    </source>
</reference>
<gene>
    <name evidence="3" type="ORF">PR048_018738</name>
</gene>
<keyword evidence="1" id="KW-0862">Zinc</keyword>
<dbReference type="InterPro" id="IPR013087">
    <property type="entry name" value="Znf_C2H2_type"/>
</dbReference>
<dbReference type="SUPFAM" id="SSF57667">
    <property type="entry name" value="beta-beta-alpha zinc fingers"/>
    <property type="match status" value="1"/>
</dbReference>
<sequence length="158" mass="17471">MKRSHYESHIRSHQTDRPFVCSTCGKGYKERKHYCQHAKKMHPNEFNLEALIASITCEDEILCPEPVPSDALFSGAQSVLGPDTQMMDKPSLSPSVGMFSPSASFPNLDPLLQDINSVNFIATSLEEHHQSLVNSISAPLAVLCREDTTSVLSQTLEP</sequence>
<dbReference type="Gene3D" id="3.30.160.60">
    <property type="entry name" value="Classic Zinc Finger"/>
    <property type="match status" value="1"/>
</dbReference>
<dbReference type="PROSITE" id="PS50157">
    <property type="entry name" value="ZINC_FINGER_C2H2_2"/>
    <property type="match status" value="1"/>
</dbReference>
<proteinExistence type="predicted"/>
<dbReference type="Proteomes" id="UP001159363">
    <property type="component" value="Chromosome 5"/>
</dbReference>
<name>A0ABQ9HDE1_9NEOP</name>
<evidence type="ECO:0000259" key="2">
    <source>
        <dbReference type="PROSITE" id="PS50157"/>
    </source>
</evidence>
<dbReference type="InterPro" id="IPR036236">
    <property type="entry name" value="Znf_C2H2_sf"/>
</dbReference>
<dbReference type="EMBL" id="JARBHB010000006">
    <property type="protein sequence ID" value="KAJ8882250.1"/>
    <property type="molecule type" value="Genomic_DNA"/>
</dbReference>
<evidence type="ECO:0000256" key="1">
    <source>
        <dbReference type="PROSITE-ProRule" id="PRU00042"/>
    </source>
</evidence>
<protein>
    <recommendedName>
        <fullName evidence="2">C2H2-type domain-containing protein</fullName>
    </recommendedName>
</protein>
<accession>A0ABQ9HDE1</accession>